<feature type="region of interest" description="Disordered" evidence="2">
    <location>
        <begin position="269"/>
        <end position="349"/>
    </location>
</feature>
<evidence type="ECO:0000313" key="4">
    <source>
        <dbReference type="EMBL" id="MBK1878923.1"/>
    </source>
</evidence>
<dbReference type="SUPFAM" id="SSF47384">
    <property type="entry name" value="Homodimeric domain of signal transducing histidine kinase"/>
    <property type="match status" value="1"/>
</dbReference>
<feature type="coiled-coil region" evidence="1">
    <location>
        <begin position="104"/>
        <end position="180"/>
    </location>
</feature>
<evidence type="ECO:0000313" key="5">
    <source>
        <dbReference type="Proteomes" id="UP000617628"/>
    </source>
</evidence>
<evidence type="ECO:0000256" key="1">
    <source>
        <dbReference type="SAM" id="Coils"/>
    </source>
</evidence>
<dbReference type="AlphaFoldDB" id="A0A934RYZ5"/>
<accession>A0A934RYZ5</accession>
<comment type="caution">
    <text evidence="4">The sequence shown here is derived from an EMBL/GenBank/DDBJ whole genome shotgun (WGS) entry which is preliminary data.</text>
</comment>
<protein>
    <submittedName>
        <fullName evidence="4">Uncharacterized protein</fullName>
    </submittedName>
</protein>
<feature type="transmembrane region" description="Helical" evidence="3">
    <location>
        <begin position="12"/>
        <end position="31"/>
    </location>
</feature>
<dbReference type="GO" id="GO:0000155">
    <property type="term" value="F:phosphorelay sensor kinase activity"/>
    <property type="evidence" value="ECO:0007669"/>
    <property type="project" value="InterPro"/>
</dbReference>
<organism evidence="4 5">
    <name type="scientific">Pelagicoccus mobilis</name>
    <dbReference type="NCBI Taxonomy" id="415221"/>
    <lineage>
        <taxon>Bacteria</taxon>
        <taxon>Pseudomonadati</taxon>
        <taxon>Verrucomicrobiota</taxon>
        <taxon>Opitutia</taxon>
        <taxon>Puniceicoccales</taxon>
        <taxon>Pelagicoccaceae</taxon>
        <taxon>Pelagicoccus</taxon>
    </lineage>
</organism>
<dbReference type="RefSeq" id="WP_200357135.1">
    <property type="nucleotide sequence ID" value="NZ_JAENIL010000037.1"/>
</dbReference>
<keyword evidence="3" id="KW-1133">Transmembrane helix</keyword>
<dbReference type="Gene3D" id="1.10.287.130">
    <property type="match status" value="1"/>
</dbReference>
<feature type="transmembrane region" description="Helical" evidence="3">
    <location>
        <begin position="43"/>
        <end position="61"/>
    </location>
</feature>
<keyword evidence="5" id="KW-1185">Reference proteome</keyword>
<dbReference type="InterPro" id="IPR036097">
    <property type="entry name" value="HisK_dim/P_sf"/>
</dbReference>
<gene>
    <name evidence="4" type="ORF">JIN87_18715</name>
</gene>
<name>A0A934RYZ5_9BACT</name>
<keyword evidence="3" id="KW-0812">Transmembrane</keyword>
<feature type="compositionally biased region" description="Acidic residues" evidence="2">
    <location>
        <begin position="319"/>
        <end position="329"/>
    </location>
</feature>
<dbReference type="Proteomes" id="UP000617628">
    <property type="component" value="Unassembled WGS sequence"/>
</dbReference>
<keyword evidence="3" id="KW-0472">Membrane</keyword>
<dbReference type="EMBL" id="JAENIL010000037">
    <property type="protein sequence ID" value="MBK1878923.1"/>
    <property type="molecule type" value="Genomic_DNA"/>
</dbReference>
<reference evidence="4" key="1">
    <citation type="submission" date="2021-01" db="EMBL/GenBank/DDBJ databases">
        <title>Modified the classification status of verrucomicrobia.</title>
        <authorList>
            <person name="Feng X."/>
        </authorList>
    </citation>
    <scope>NUCLEOTIDE SEQUENCE</scope>
    <source>
        <strain evidence="4">KCTC 13126</strain>
    </source>
</reference>
<evidence type="ECO:0000256" key="2">
    <source>
        <dbReference type="SAM" id="MobiDB-lite"/>
    </source>
</evidence>
<sequence>MKDLKKTFAQNFAVSAVSSAAILAFMNVPFLEGTRNSLGASPALLWVLAATLIIAIQFFTFRRSLKLVASPLNRLMKEAEHGEQGFAFKTRAKTKEEDGIKHAIEAANLRARESGDQAEELEAELEKTSQTLADETTKSATLQSRYDEIESSTRDIRVENETLKAAKTALELTLENERKSKVGAEVEKRTEEIYTQMERAVSAAAIKSVWIPSLVHELKTPITLINQLSSKLSTSWQERSLKEVGQEIEAIVAQSETQLSLLNEILERQPPLEKPEPPALAVEPEDEAPQTEAPAVEPTFSSEQVPEPETIIEMTKDIELEEPEKEEEPLAIGLETEPKQPTETAPSPHSLETILGNLVEEFSRKIVDVHYSISLDRDLDIELEDPTMLRLLRTLAESASHCTLEGEVVFGVDLQPENLVFDVVCNGKLNQQIDPVLISRAERDANELGGQIEIESTTATELHLSFNYPLGTPETSKEPIDLEQVFDID</sequence>
<proteinExistence type="predicted"/>
<keyword evidence="1" id="KW-0175">Coiled coil</keyword>
<evidence type="ECO:0000256" key="3">
    <source>
        <dbReference type="SAM" id="Phobius"/>
    </source>
</evidence>